<sequence>MYIVVRGLCGPVGCHDKFGVPSGITRRRGRWRVQSRRSHTYGSLDETPSEPRASSSGTVNGLTDEM</sequence>
<evidence type="ECO:0000313" key="2">
    <source>
        <dbReference type="EMBL" id="SOQ50926.1"/>
    </source>
</evidence>
<protein>
    <submittedName>
        <fullName evidence="2">SFRICE_002536</fullName>
    </submittedName>
</protein>
<feature type="region of interest" description="Disordered" evidence="1">
    <location>
        <begin position="29"/>
        <end position="66"/>
    </location>
</feature>
<feature type="compositionally biased region" description="Polar residues" evidence="1">
    <location>
        <begin position="52"/>
        <end position="66"/>
    </location>
</feature>
<feature type="compositionally biased region" description="Basic residues" evidence="1">
    <location>
        <begin position="29"/>
        <end position="39"/>
    </location>
</feature>
<organism evidence="2">
    <name type="scientific">Spodoptera frugiperda</name>
    <name type="common">Fall armyworm</name>
    <dbReference type="NCBI Taxonomy" id="7108"/>
    <lineage>
        <taxon>Eukaryota</taxon>
        <taxon>Metazoa</taxon>
        <taxon>Ecdysozoa</taxon>
        <taxon>Arthropoda</taxon>
        <taxon>Hexapoda</taxon>
        <taxon>Insecta</taxon>
        <taxon>Pterygota</taxon>
        <taxon>Neoptera</taxon>
        <taxon>Endopterygota</taxon>
        <taxon>Lepidoptera</taxon>
        <taxon>Glossata</taxon>
        <taxon>Ditrysia</taxon>
        <taxon>Noctuoidea</taxon>
        <taxon>Noctuidae</taxon>
        <taxon>Amphipyrinae</taxon>
        <taxon>Spodoptera</taxon>
    </lineage>
</organism>
<accession>A0A2H1WD89</accession>
<evidence type="ECO:0000256" key="1">
    <source>
        <dbReference type="SAM" id="MobiDB-lite"/>
    </source>
</evidence>
<proteinExistence type="predicted"/>
<gene>
    <name evidence="2" type="ORF">SFRICE_002536</name>
</gene>
<dbReference type="AlphaFoldDB" id="A0A2H1WD89"/>
<name>A0A2H1WD89_SPOFR</name>
<dbReference type="EMBL" id="ODYU01007827">
    <property type="protein sequence ID" value="SOQ50926.1"/>
    <property type="molecule type" value="Genomic_DNA"/>
</dbReference>
<reference evidence="2" key="1">
    <citation type="submission" date="2016-07" db="EMBL/GenBank/DDBJ databases">
        <authorList>
            <person name="Bretaudeau A."/>
        </authorList>
    </citation>
    <scope>NUCLEOTIDE SEQUENCE</scope>
    <source>
        <strain evidence="2">Rice</strain>
        <tissue evidence="2">Whole body</tissue>
    </source>
</reference>